<sequence length="75" mass="8723">MPDYENCSPEDIRYEAVYNTLKLAKVLGGERFEDITQDEVNDLIDAHSETRTDEDLLELMRYASEDEKEVPVPEK</sequence>
<evidence type="ECO:0000313" key="2">
    <source>
        <dbReference type="Proteomes" id="UP001162480"/>
    </source>
</evidence>
<dbReference type="AlphaFoldDB" id="A0AA36B271"/>
<gene>
    <name evidence="1" type="ORF">OCTVUL_1B005126</name>
</gene>
<reference evidence="1" key="1">
    <citation type="submission" date="2023-08" db="EMBL/GenBank/DDBJ databases">
        <authorList>
            <person name="Alioto T."/>
            <person name="Alioto T."/>
            <person name="Gomez Garrido J."/>
        </authorList>
    </citation>
    <scope>NUCLEOTIDE SEQUENCE</scope>
</reference>
<keyword evidence="2" id="KW-1185">Reference proteome</keyword>
<protein>
    <submittedName>
        <fullName evidence="1">Uncharacterized protein</fullName>
    </submittedName>
</protein>
<accession>A0AA36B271</accession>
<dbReference type="Proteomes" id="UP001162480">
    <property type="component" value="Chromosome 8"/>
</dbReference>
<organism evidence="1 2">
    <name type="scientific">Octopus vulgaris</name>
    <name type="common">Common octopus</name>
    <dbReference type="NCBI Taxonomy" id="6645"/>
    <lineage>
        <taxon>Eukaryota</taxon>
        <taxon>Metazoa</taxon>
        <taxon>Spiralia</taxon>
        <taxon>Lophotrochozoa</taxon>
        <taxon>Mollusca</taxon>
        <taxon>Cephalopoda</taxon>
        <taxon>Coleoidea</taxon>
        <taxon>Octopodiformes</taxon>
        <taxon>Octopoda</taxon>
        <taxon>Incirrata</taxon>
        <taxon>Octopodidae</taxon>
        <taxon>Octopus</taxon>
    </lineage>
</organism>
<dbReference type="EMBL" id="OX597821">
    <property type="protein sequence ID" value="CAI9726601.1"/>
    <property type="molecule type" value="Genomic_DNA"/>
</dbReference>
<evidence type="ECO:0000313" key="1">
    <source>
        <dbReference type="EMBL" id="CAI9726601.1"/>
    </source>
</evidence>
<name>A0AA36B271_OCTVU</name>
<proteinExistence type="predicted"/>